<dbReference type="InterPro" id="IPR036291">
    <property type="entry name" value="NAD(P)-bd_dom_sf"/>
</dbReference>
<dbReference type="GO" id="GO:0016853">
    <property type="term" value="F:isomerase activity"/>
    <property type="evidence" value="ECO:0007669"/>
    <property type="project" value="UniProtKB-KW"/>
</dbReference>
<dbReference type="Proteomes" id="UP000021816">
    <property type="component" value="Unassembled WGS sequence"/>
</dbReference>
<dbReference type="PATRIC" id="fig|1454003.3.peg.534"/>
<evidence type="ECO:0000256" key="6">
    <source>
        <dbReference type="ARBA" id="ARBA00023235"/>
    </source>
</evidence>
<evidence type="ECO:0000313" key="12">
    <source>
        <dbReference type="Proteomes" id="UP000021816"/>
    </source>
</evidence>
<dbReference type="InterPro" id="IPR001509">
    <property type="entry name" value="Epimerase_deHydtase"/>
</dbReference>
<feature type="binding site" evidence="9">
    <location>
        <position position="285"/>
    </location>
    <ligand>
        <name>substrate</name>
    </ligand>
</feature>
<gene>
    <name evidence="9 11" type="primary">fcl</name>
    <name evidence="11" type="ORF">AW10_00520</name>
</gene>
<feature type="binding site" evidence="9">
    <location>
        <position position="209"/>
    </location>
    <ligand>
        <name>substrate</name>
    </ligand>
</feature>
<feature type="binding site" evidence="9">
    <location>
        <begin position="170"/>
        <end position="173"/>
    </location>
    <ligand>
        <name>NADP(+)</name>
        <dbReference type="ChEBI" id="CHEBI:58349"/>
    </ligand>
</feature>
<dbReference type="HAMAP" id="MF_00956">
    <property type="entry name" value="GDP_fucose_synth"/>
    <property type="match status" value="1"/>
</dbReference>
<comment type="pathway">
    <text evidence="1 9">Nucleotide-sugar biosynthesis; GDP-L-fucose biosynthesis via de novo pathway; GDP-L-fucose from GDP-alpha-D-mannose: step 2/2.</text>
</comment>
<evidence type="ECO:0000256" key="2">
    <source>
        <dbReference type="ARBA" id="ARBA00005959"/>
    </source>
</evidence>
<dbReference type="GO" id="GO:0050577">
    <property type="term" value="F:GDP-L-fucose synthase activity"/>
    <property type="evidence" value="ECO:0007669"/>
    <property type="project" value="UniProtKB-UniRule"/>
</dbReference>
<comment type="function">
    <text evidence="9">Catalyzes the two-step NADP-dependent conversion of GDP-4-dehydro-6-deoxy-D-mannose to GDP-fucose, involving an epimerase and a reductase reaction.</text>
</comment>
<dbReference type="UniPathway" id="UPA00128">
    <property type="reaction ID" value="UER00191"/>
</dbReference>
<organism evidence="11 12">
    <name type="scientific">Candidatus Accumulibacter appositus</name>
    <dbReference type="NCBI Taxonomy" id="1454003"/>
    <lineage>
        <taxon>Bacteria</taxon>
        <taxon>Pseudomonadati</taxon>
        <taxon>Pseudomonadota</taxon>
        <taxon>Betaproteobacteria</taxon>
        <taxon>Candidatus Accumulibacter</taxon>
    </lineage>
</organism>
<dbReference type="FunFam" id="3.40.50.720:FF:000101">
    <property type="entry name" value="GDP-L-fucose synthase"/>
    <property type="match status" value="1"/>
</dbReference>
<evidence type="ECO:0000256" key="9">
    <source>
        <dbReference type="HAMAP-Rule" id="MF_00956"/>
    </source>
</evidence>
<evidence type="ECO:0000256" key="4">
    <source>
        <dbReference type="ARBA" id="ARBA00022857"/>
    </source>
</evidence>
<keyword evidence="4 9" id="KW-0521">NADP</keyword>
<evidence type="ECO:0000256" key="5">
    <source>
        <dbReference type="ARBA" id="ARBA00023002"/>
    </source>
</evidence>
<dbReference type="Gene3D" id="3.40.50.720">
    <property type="entry name" value="NAD(P)-binding Rossmann-like Domain"/>
    <property type="match status" value="1"/>
</dbReference>
<dbReference type="Pfam" id="PF01370">
    <property type="entry name" value="Epimerase"/>
    <property type="match status" value="1"/>
</dbReference>
<feature type="domain" description="NAD-dependent epimerase/dehydratase" evidence="10">
    <location>
        <begin position="13"/>
        <end position="234"/>
    </location>
</feature>
<evidence type="ECO:0000259" key="10">
    <source>
        <dbReference type="Pfam" id="PF01370"/>
    </source>
</evidence>
<dbReference type="SUPFAM" id="SSF51735">
    <property type="entry name" value="NAD(P)-binding Rossmann-fold domains"/>
    <property type="match status" value="1"/>
</dbReference>
<dbReference type="GO" id="GO:0070401">
    <property type="term" value="F:NADP+ binding"/>
    <property type="evidence" value="ECO:0007669"/>
    <property type="project" value="UniProtKB-UniRule"/>
</dbReference>
<evidence type="ECO:0000256" key="7">
    <source>
        <dbReference type="ARBA" id="ARBA00023268"/>
    </source>
</evidence>
<dbReference type="GO" id="GO:0042351">
    <property type="term" value="P:'de novo' GDP-L-fucose biosynthetic process"/>
    <property type="evidence" value="ECO:0007669"/>
    <property type="project" value="UniProtKB-UniRule"/>
</dbReference>
<reference evidence="11 12" key="1">
    <citation type="submission" date="2014-02" db="EMBL/GenBank/DDBJ databases">
        <title>Expanding our view of genomic diversity in Candidatus Accumulibacter clades.</title>
        <authorList>
            <person name="Skennerton C.T."/>
            <person name="Barr J.J."/>
            <person name="Slater F.R."/>
            <person name="Bond P.L."/>
            <person name="Tyson G.W."/>
        </authorList>
    </citation>
    <scope>NUCLEOTIDE SEQUENCE [LARGE SCALE GENOMIC DNA]</scope>
    <source>
        <strain evidence="12">BA-92</strain>
    </source>
</reference>
<name>A0A011NI05_9PROT</name>
<comment type="caution">
    <text evidence="11">The sequence shown here is derived from an EMBL/GenBank/DDBJ whole genome shotgun (WGS) entry which is preliminary data.</text>
</comment>
<dbReference type="Gene3D" id="3.90.25.10">
    <property type="entry name" value="UDP-galactose 4-epimerase, domain 1"/>
    <property type="match status" value="1"/>
</dbReference>
<feature type="binding site" evidence="9">
    <location>
        <begin position="112"/>
        <end position="115"/>
    </location>
    <ligand>
        <name>NADP(+)</name>
        <dbReference type="ChEBI" id="CHEBI:58349"/>
    </ligand>
</feature>
<dbReference type="AlphaFoldDB" id="A0A011NI05"/>
<comment type="similarity">
    <text evidence="2 9">Belongs to the NAD(P)-dependent epimerase/dehydratase family. Fucose synthase subfamily.</text>
</comment>
<dbReference type="EC" id="1.1.1.271" evidence="3 9"/>
<feature type="binding site" evidence="9">
    <location>
        <begin position="17"/>
        <end position="23"/>
    </location>
    <ligand>
        <name>NADP(+)</name>
        <dbReference type="ChEBI" id="CHEBI:58349"/>
    </ligand>
</feature>
<sequence>MSDAEQTLPQPRIYVAGHRGMVGSAIVRQLHARGGCDVVTRSHAELDLLDQSDVRAFFDSSHIDQVYLAAAKVGGILANNSYPADFIYENLMIECNLIHAAHRAGVAKLLFLGSSCIYPRAVPQPMREDALLTGLLEPTNEPYAVAKIAGIKLCESYNRQYGRDYRSVMPTNLYGPNDNFHPENSHVIPAMMRRFHEAVRSGAEEVVIWGSGTPKREFLHVEDMAAASIHVMNLDEDRYRANTQPMLSHINVGTGVECTIRELAETLATVTGFTGHLVFDTGKPDGTPRKVMDVSRLAGLGWQATIALEDGLRDSYRWFLEHQQQFRGQDEQTDG</sequence>
<feature type="binding site" evidence="9">
    <location>
        <position position="194"/>
    </location>
    <ligand>
        <name>substrate</name>
    </ligand>
</feature>
<feature type="active site" description="Proton donor/acceptor" evidence="9">
    <location>
        <position position="143"/>
    </location>
</feature>
<comment type="catalytic activity">
    <reaction evidence="8 9">
        <text>GDP-beta-L-fucose + NADP(+) = GDP-4-dehydro-alpha-D-rhamnose + NADPH + H(+)</text>
        <dbReference type="Rhea" id="RHEA:18885"/>
        <dbReference type="ChEBI" id="CHEBI:15378"/>
        <dbReference type="ChEBI" id="CHEBI:57273"/>
        <dbReference type="ChEBI" id="CHEBI:57783"/>
        <dbReference type="ChEBI" id="CHEBI:57964"/>
        <dbReference type="ChEBI" id="CHEBI:58349"/>
        <dbReference type="EC" id="1.1.1.271"/>
    </reaction>
</comment>
<dbReference type="PANTHER" id="PTHR43238:SF1">
    <property type="entry name" value="GDP-L-FUCOSE SYNTHASE"/>
    <property type="match status" value="1"/>
</dbReference>
<evidence type="ECO:0000313" key="11">
    <source>
        <dbReference type="EMBL" id="EXI82413.1"/>
    </source>
</evidence>
<keyword evidence="6 9" id="KW-0413">Isomerase</keyword>
<dbReference type="EMBL" id="JEMX01000011">
    <property type="protein sequence ID" value="EXI82413.1"/>
    <property type="molecule type" value="Genomic_DNA"/>
</dbReference>
<feature type="binding site" evidence="9">
    <location>
        <position position="216"/>
    </location>
    <ligand>
        <name>substrate</name>
    </ligand>
</feature>
<proteinExistence type="inferred from homology"/>
<feature type="binding site" evidence="9">
    <location>
        <position position="186"/>
    </location>
    <ligand>
        <name>NADP(+)</name>
        <dbReference type="ChEBI" id="CHEBI:58349"/>
    </ligand>
</feature>
<evidence type="ECO:0000256" key="8">
    <source>
        <dbReference type="ARBA" id="ARBA00051935"/>
    </source>
</evidence>
<dbReference type="CDD" id="cd05239">
    <property type="entry name" value="GDP_FS_SDR_e"/>
    <property type="match status" value="1"/>
</dbReference>
<feature type="site" description="Important for catalytic activity" evidence="9">
    <location>
        <position position="116"/>
    </location>
</feature>
<keyword evidence="5 9" id="KW-0560">Oxidoreductase</keyword>
<feature type="binding site" evidence="9">
    <location>
        <position position="147"/>
    </location>
    <ligand>
        <name>NADP(+)</name>
        <dbReference type="ChEBI" id="CHEBI:58349"/>
    </ligand>
</feature>
<evidence type="ECO:0000256" key="3">
    <source>
        <dbReference type="ARBA" id="ARBA00012371"/>
    </source>
</evidence>
<dbReference type="InterPro" id="IPR028614">
    <property type="entry name" value="GDP_fucose/colitose_synth"/>
</dbReference>
<dbReference type="PANTHER" id="PTHR43238">
    <property type="entry name" value="GDP-L-FUCOSE SYNTHASE"/>
    <property type="match status" value="1"/>
</dbReference>
<dbReference type="STRING" id="1454003.AW10_00520"/>
<keyword evidence="7 9" id="KW-0511">Multifunctional enzyme</keyword>
<protein>
    <recommendedName>
        <fullName evidence="3 9">GDP-L-fucose synthase</fullName>
        <ecNumber evidence="3 9">1.1.1.271</ecNumber>
    </recommendedName>
    <alternativeName>
        <fullName evidence="9">GDP-4-keto-6-deoxy-D-mannose-3,5-epimerase-4-reductase</fullName>
    </alternativeName>
</protein>
<accession>A0A011NI05</accession>
<feature type="site" description="Important for catalytic activity" evidence="9">
    <location>
        <position position="114"/>
    </location>
</feature>
<evidence type="ECO:0000256" key="1">
    <source>
        <dbReference type="ARBA" id="ARBA00004883"/>
    </source>
</evidence>